<dbReference type="HOGENOM" id="CLU_057064_0_0_5"/>
<sequence length="305" mass="32596">MIRLGLVGIGKIARDQHLPAIAADKRYTLAATASRHAQLDGLPGYAEIGAMIAGDNDLDAVSICTPPVGRQVIAMAAIDAGLHVMLEKPPAATTSEITALAEHARTRGVTLFATWHSREAAGVAAARDWLCDKEIRAARIRWKEDIRRWHPGQEWILEAGGFGVFDPGINALSIMTAILPTPLLLDSATMDVPEGRSSPIAATMAMRSGEAAVDADLDFLQTGPQSWDIEVDTDAGTLRLSMGGSVLQLPGADPVTGEDSEYPHLYARFAELVATGQSDVDIRPLQLVADAFLVAERRVAAPFQF</sequence>
<dbReference type="Gene3D" id="3.30.360.10">
    <property type="entry name" value="Dihydrodipicolinate Reductase, domain 2"/>
    <property type="match status" value="1"/>
</dbReference>
<dbReference type="Proteomes" id="UP000030907">
    <property type="component" value="Chromosome"/>
</dbReference>
<evidence type="ECO:0000313" key="3">
    <source>
        <dbReference type="Proteomes" id="UP000030907"/>
    </source>
</evidence>
<gene>
    <name evidence="2" type="primary">araA</name>
    <name evidence="2" type="ORF">SKP52_01885</name>
</gene>
<keyword evidence="3" id="KW-1185">Reference proteome</keyword>
<dbReference type="RefSeq" id="WP_039571025.1">
    <property type="nucleotide sequence ID" value="NZ_CP009122.1"/>
</dbReference>
<accession>A0A0A7PBK8</accession>
<dbReference type="InterPro" id="IPR050463">
    <property type="entry name" value="Gfo/Idh/MocA_oxidrdct_glycsds"/>
</dbReference>
<dbReference type="OrthoDB" id="9813657at2"/>
<protein>
    <submittedName>
        <fullName evidence="2">L-arabinose 1-dehydrogenase</fullName>
        <ecNumber evidence="2">1.1.1.46</ecNumber>
    </submittedName>
</protein>
<dbReference type="Gene3D" id="3.40.50.720">
    <property type="entry name" value="NAD(P)-binding Rossmann-like Domain"/>
    <property type="match status" value="1"/>
</dbReference>
<reference evidence="2 3" key="1">
    <citation type="journal article" date="2015" name="Int. J. Syst. Evol. Microbiol.">
        <title>Description of Sphingopyxis fribergensis sp. nov. - a soil bacterium with the ability to degrade styrene and phenylacetic acid.</title>
        <authorList>
            <person name="Oelschlagel M."/>
            <person name="Ruckert C."/>
            <person name="Kalinowski J."/>
            <person name="Schmidt G."/>
            <person name="Schlomann M."/>
            <person name="Tischler D."/>
        </authorList>
    </citation>
    <scope>NUCLEOTIDE SEQUENCE [LARGE SCALE GENOMIC DNA]</scope>
    <source>
        <strain evidence="2 3">Kp5.2</strain>
    </source>
</reference>
<feature type="domain" description="Gfo/Idh/MocA-like oxidoreductase N-terminal" evidence="1">
    <location>
        <begin position="2"/>
        <end position="112"/>
    </location>
</feature>
<evidence type="ECO:0000313" key="2">
    <source>
        <dbReference type="EMBL" id="AJA07314.1"/>
    </source>
</evidence>
<dbReference type="EMBL" id="CP009122">
    <property type="protein sequence ID" value="AJA07314.1"/>
    <property type="molecule type" value="Genomic_DNA"/>
</dbReference>
<dbReference type="GO" id="GO:0000166">
    <property type="term" value="F:nucleotide binding"/>
    <property type="evidence" value="ECO:0007669"/>
    <property type="project" value="InterPro"/>
</dbReference>
<dbReference type="AlphaFoldDB" id="A0A0A7PBK8"/>
<dbReference type="InterPro" id="IPR036291">
    <property type="entry name" value="NAD(P)-bd_dom_sf"/>
</dbReference>
<evidence type="ECO:0000259" key="1">
    <source>
        <dbReference type="Pfam" id="PF01408"/>
    </source>
</evidence>
<dbReference type="PANTHER" id="PTHR43818:SF7">
    <property type="entry name" value="DEHYDROGENASE"/>
    <property type="match status" value="1"/>
</dbReference>
<dbReference type="STRING" id="1515612.SKP52_01885"/>
<dbReference type="InterPro" id="IPR000683">
    <property type="entry name" value="Gfo/Idh/MocA-like_OxRdtase_N"/>
</dbReference>
<dbReference type="EC" id="1.1.1.46" evidence="2"/>
<keyword evidence="2" id="KW-0560">Oxidoreductase</keyword>
<dbReference type="KEGG" id="sphk:SKP52_01885"/>
<dbReference type="PANTHER" id="PTHR43818">
    <property type="entry name" value="BCDNA.GH03377"/>
    <property type="match status" value="1"/>
</dbReference>
<dbReference type="Pfam" id="PF01408">
    <property type="entry name" value="GFO_IDH_MocA"/>
    <property type="match status" value="1"/>
</dbReference>
<proteinExistence type="predicted"/>
<dbReference type="GO" id="GO:0050022">
    <property type="term" value="F:L-arabinose 1-dehydrogenase (NAD+) activity"/>
    <property type="evidence" value="ECO:0007669"/>
    <property type="project" value="UniProtKB-EC"/>
</dbReference>
<dbReference type="SUPFAM" id="SSF51735">
    <property type="entry name" value="NAD(P)-binding Rossmann-fold domains"/>
    <property type="match status" value="1"/>
</dbReference>
<organism evidence="2 3">
    <name type="scientific">Sphingopyxis fribergensis</name>
    <dbReference type="NCBI Taxonomy" id="1515612"/>
    <lineage>
        <taxon>Bacteria</taxon>
        <taxon>Pseudomonadati</taxon>
        <taxon>Pseudomonadota</taxon>
        <taxon>Alphaproteobacteria</taxon>
        <taxon>Sphingomonadales</taxon>
        <taxon>Sphingomonadaceae</taxon>
        <taxon>Sphingopyxis</taxon>
    </lineage>
</organism>
<name>A0A0A7PBK8_9SPHN</name>